<evidence type="ECO:0000313" key="3">
    <source>
        <dbReference type="Proteomes" id="UP000514752"/>
    </source>
</evidence>
<dbReference type="Proteomes" id="UP000514752">
    <property type="component" value="Chromosome"/>
</dbReference>
<sequence>MIRKRMLGLEAMERQDGAQAMKLFMLKLGATPKGRLIEQHDVFFGIAEHPADLIPAFEAAWPEAAGNWHIDCWREVSQVGGHAVRVVPREQARADSNQLFFINLGGYRPGEFEEYHHKMLIVAPSSQAAIAEAKRSDFYRDFDFAGAVSHVDDKHGVDVDEIHNIGEVLAQQDKQRYALHIRPAPDGQPDEWHIGYLNRNKFAQCR</sequence>
<evidence type="ECO:0000259" key="1">
    <source>
        <dbReference type="Pfam" id="PF07566"/>
    </source>
</evidence>
<feature type="domain" description="DUF1543" evidence="1">
    <location>
        <begin position="36"/>
        <end position="85"/>
    </location>
</feature>
<reference evidence="2 3" key="1">
    <citation type="submission" date="2020-07" db="EMBL/GenBank/DDBJ databases">
        <title>Genomic diversity of species in the Neisseriaceae family.</title>
        <authorList>
            <person name="Vincent A.T."/>
            <person name="Bernet E."/>
            <person name="Veyrier F.J."/>
        </authorList>
    </citation>
    <scope>NUCLEOTIDE SEQUENCE [LARGE SCALE GENOMIC DNA]</scope>
    <source>
        <strain evidence="2 3">DSM 22244</strain>
    </source>
</reference>
<gene>
    <name evidence="2" type="ORF">H3L94_09215</name>
</gene>
<dbReference type="KEGG" id="nsg:H3L94_09215"/>
<dbReference type="Gene3D" id="3.10.20.10">
    <property type="match status" value="2"/>
</dbReference>
<protein>
    <submittedName>
        <fullName evidence="2">DUF1543 domain-containing protein</fullName>
    </submittedName>
</protein>
<proteinExistence type="predicted"/>
<evidence type="ECO:0000313" key="2">
    <source>
        <dbReference type="EMBL" id="QMT40023.1"/>
    </source>
</evidence>
<name>A0A7D7N5E2_9NEIS</name>
<accession>A0A7D7N5E2</accession>
<dbReference type="EMBL" id="CP059567">
    <property type="protein sequence ID" value="QMT40023.1"/>
    <property type="molecule type" value="Genomic_DNA"/>
</dbReference>
<dbReference type="Pfam" id="PF07566">
    <property type="entry name" value="DUF1543"/>
    <property type="match status" value="1"/>
</dbReference>
<dbReference type="AlphaFoldDB" id="A0A7D7N5E2"/>
<organism evidence="2 3">
    <name type="scientific">Neisseria shayeganii</name>
    <dbReference type="NCBI Taxonomy" id="607712"/>
    <lineage>
        <taxon>Bacteria</taxon>
        <taxon>Pseudomonadati</taxon>
        <taxon>Pseudomonadota</taxon>
        <taxon>Betaproteobacteria</taxon>
        <taxon>Neisseriales</taxon>
        <taxon>Neisseriaceae</taxon>
        <taxon>Neisseria</taxon>
    </lineage>
</organism>
<dbReference type="InterPro" id="IPR011440">
    <property type="entry name" value="DUF1543"/>
</dbReference>